<dbReference type="Proteomes" id="UP001140096">
    <property type="component" value="Unassembled WGS sequence"/>
</dbReference>
<comment type="caution">
    <text evidence="1">The sequence shown here is derived from an EMBL/GenBank/DDBJ whole genome shotgun (WGS) entry which is preliminary data.</text>
</comment>
<dbReference type="EMBL" id="JANBUP010001133">
    <property type="protein sequence ID" value="KAJ2808100.1"/>
    <property type="molecule type" value="Genomic_DNA"/>
</dbReference>
<keyword evidence="2" id="KW-1185">Reference proteome</keyword>
<protein>
    <submittedName>
        <fullName evidence="1">Dipeptidylpeptidase</fullName>
    </submittedName>
</protein>
<sequence length="687" mass="77015">MYGPLGIYFLYTLSCVGANQNTPFSNNTQPLDIRLFHSLTRIGPPVVSLDATKVLFTQARYIQDDNNSETFISVVNLAGDTEQLTPAKGGETYGNPLWFDNETFGFLHKNKLYRQGLDKANATVIYSPAIDVSSVSYRSGRLVFVASVYPNATLDETKDLAAAKKRDSALIYDNLWVRHWDEWMSLRKPALFSVQLDDWQAGNETNLLQGMPVFHDPLIRWSLDEYTVDRQGRNAAFLVRTPEVEQSWKTSVDIYIVPIDGSDKPRLLTSGIEGISSAPAFSPDGRWLAWLQIKESAYESGQKLIYVVDLGSGKVVGVAHDWDRSPQSLVWSQDGASLYAVVADAGNNNVYVVDVSTGHRKPLTTTGSASAVRLLGNDLVLLHSDTDSPADIYRLDASLGKRQALTAVNQKALQNVYIGGAEDFWFTGARGDHVHGWLVKPPNFNSSKQYPLACIIHGGPQQYNTHSFGSSQWNPNMYASAGFIAVQINFHGSSSYGQNFTDSIKQQWGGYPYEDLMKGLDYLLKERSYIDGNRMVALGASYGGYMVNWINGQTTRFRALVCHDGMFSVPGFWYSTEELWFPEHDFGGVPYDPAVRPHYEQYNPERFAANFSTPTLFIHGANDFRLTVDQSLAPFTLLRRKGVPARLMFFPDENHWTSHTANSVRWYTEVLRWISAFTNTTLPYSLD</sequence>
<evidence type="ECO:0000313" key="1">
    <source>
        <dbReference type="EMBL" id="KAJ2808100.1"/>
    </source>
</evidence>
<reference evidence="1" key="1">
    <citation type="submission" date="2022-07" db="EMBL/GenBank/DDBJ databases">
        <title>Phylogenomic reconstructions and comparative analyses of Kickxellomycotina fungi.</title>
        <authorList>
            <person name="Reynolds N.K."/>
            <person name="Stajich J.E."/>
            <person name="Barry K."/>
            <person name="Grigoriev I.V."/>
            <person name="Crous P."/>
            <person name="Smith M.E."/>
        </authorList>
    </citation>
    <scope>NUCLEOTIDE SEQUENCE</scope>
    <source>
        <strain evidence="1">CBS 102833</strain>
    </source>
</reference>
<name>A0ACC1LHD0_9FUNG</name>
<gene>
    <name evidence="1" type="primary">dpp5_3</name>
    <name evidence="1" type="ORF">H4S07_003468</name>
</gene>
<accession>A0ACC1LHD0</accession>
<organism evidence="1 2">
    <name type="scientific">Coemansia furcata</name>
    <dbReference type="NCBI Taxonomy" id="417177"/>
    <lineage>
        <taxon>Eukaryota</taxon>
        <taxon>Fungi</taxon>
        <taxon>Fungi incertae sedis</taxon>
        <taxon>Zoopagomycota</taxon>
        <taxon>Kickxellomycotina</taxon>
        <taxon>Kickxellomycetes</taxon>
        <taxon>Kickxellales</taxon>
        <taxon>Kickxellaceae</taxon>
        <taxon>Coemansia</taxon>
    </lineage>
</organism>
<proteinExistence type="predicted"/>
<evidence type="ECO:0000313" key="2">
    <source>
        <dbReference type="Proteomes" id="UP001140096"/>
    </source>
</evidence>